<gene>
    <name evidence="1" type="ORF">K3G42_011610</name>
</gene>
<evidence type="ECO:0000313" key="1">
    <source>
        <dbReference type="EMBL" id="KAH8016065.1"/>
    </source>
</evidence>
<proteinExistence type="predicted"/>
<keyword evidence="2" id="KW-1185">Reference proteome</keyword>
<organism evidence="1 2">
    <name type="scientific">Sphaerodactylus townsendi</name>
    <dbReference type="NCBI Taxonomy" id="933632"/>
    <lineage>
        <taxon>Eukaryota</taxon>
        <taxon>Metazoa</taxon>
        <taxon>Chordata</taxon>
        <taxon>Craniata</taxon>
        <taxon>Vertebrata</taxon>
        <taxon>Euteleostomi</taxon>
        <taxon>Lepidosauria</taxon>
        <taxon>Squamata</taxon>
        <taxon>Bifurcata</taxon>
        <taxon>Gekkota</taxon>
        <taxon>Sphaerodactylidae</taxon>
        <taxon>Sphaerodactylus</taxon>
    </lineage>
</organism>
<comment type="caution">
    <text evidence="1">The sequence shown here is derived from an EMBL/GenBank/DDBJ whole genome shotgun (WGS) entry which is preliminary data.</text>
</comment>
<name>A0ACB8GAA7_9SAUR</name>
<dbReference type="Proteomes" id="UP000827872">
    <property type="component" value="Linkage Group LG01"/>
</dbReference>
<sequence length="225" mass="23767">MAAPSWLLLCWLGSAIAAASGSDPSPPQICSGCCAGSVRNGSAVAAFCDARVGAQVQGRCCLEREAVVGLDLGNCSLGHLCSSFQEASTAVVIDLTVNQLEHLPEDTFRGFTQLQTLVLPVEWDCPGGSIVWDNVTTEESSRICQGQRNPCNGSGGLGWLCPEDSLCAPDGPGLHQCLCVGQFHGYKCLRQGTFPYPLFYVTLGAVTTGLSILLWVTQRSKVKAV</sequence>
<evidence type="ECO:0000313" key="2">
    <source>
        <dbReference type="Proteomes" id="UP000827872"/>
    </source>
</evidence>
<dbReference type="EMBL" id="CM037614">
    <property type="protein sequence ID" value="KAH8016065.1"/>
    <property type="molecule type" value="Genomic_DNA"/>
</dbReference>
<accession>A0ACB8GAA7</accession>
<protein>
    <submittedName>
        <fullName evidence="1">Uncharacterized protein</fullName>
    </submittedName>
</protein>
<reference evidence="1" key="1">
    <citation type="submission" date="2021-08" db="EMBL/GenBank/DDBJ databases">
        <title>The first chromosome-level gecko genome reveals the dynamic sex chromosomes of Neotropical dwarf geckos (Sphaerodactylidae: Sphaerodactylus).</title>
        <authorList>
            <person name="Pinto B.J."/>
            <person name="Keating S.E."/>
            <person name="Gamble T."/>
        </authorList>
    </citation>
    <scope>NUCLEOTIDE SEQUENCE</scope>
    <source>
        <strain evidence="1">TG3544</strain>
    </source>
</reference>